<reference evidence="2" key="1">
    <citation type="submission" date="2013-03" db="EMBL/GenBank/DDBJ databases">
        <title>Draft genome sequence of Bacillus firmus DS1.</title>
        <authorList>
            <person name="Peng D."/>
            <person name="Zhu L."/>
            <person name="Sun M."/>
        </authorList>
    </citation>
    <scope>NUCLEOTIDE SEQUENCE [LARGE SCALE GENOMIC DNA]</scope>
    <source>
        <strain evidence="2">DS1</strain>
    </source>
</reference>
<protein>
    <submittedName>
        <fullName evidence="1">Uncharacterized protein</fullName>
    </submittedName>
</protein>
<organism evidence="1 2">
    <name type="scientific">Cytobacillus firmus DS1</name>
    <dbReference type="NCBI Taxonomy" id="1307436"/>
    <lineage>
        <taxon>Bacteria</taxon>
        <taxon>Bacillati</taxon>
        <taxon>Bacillota</taxon>
        <taxon>Bacilli</taxon>
        <taxon>Bacillales</taxon>
        <taxon>Bacillaceae</taxon>
        <taxon>Cytobacillus</taxon>
    </lineage>
</organism>
<accession>W7L0F1</accession>
<evidence type="ECO:0000313" key="2">
    <source>
        <dbReference type="Proteomes" id="UP000019270"/>
    </source>
</evidence>
<reference evidence="1 2" key="2">
    <citation type="journal article" date="2016" name="Sci. Rep.">
        <title>A novel serine protease, Sep1, from Bacillus firmus DS-1 has nematicidal activity and degrades multiple intestinal-associated nematode proteins.</title>
        <authorList>
            <person name="Geng C."/>
            <person name="Nie X."/>
            <person name="Tang Z."/>
            <person name="Zhang Y."/>
            <person name="Lin J."/>
            <person name="Sun M."/>
            <person name="Peng D."/>
        </authorList>
    </citation>
    <scope>NUCLEOTIDE SEQUENCE [LARGE SCALE GENOMIC DNA]</scope>
    <source>
        <strain evidence="1 2">DS1</strain>
    </source>
</reference>
<dbReference type="Proteomes" id="UP000019270">
    <property type="component" value="Unassembled WGS sequence"/>
</dbReference>
<dbReference type="AlphaFoldDB" id="W7L0F1"/>
<sequence>MPALLFVIFCFRKVCWFFISLFAELIGAEALDSCGRRGKCETPQAKPRRLAFLPAGSLLAWSGNQREDLINKKQQSLK</sequence>
<gene>
    <name evidence="1" type="ORF">PBF_01740</name>
</gene>
<proteinExistence type="predicted"/>
<evidence type="ECO:0000313" key="1">
    <source>
        <dbReference type="EMBL" id="EWG13105.1"/>
    </source>
</evidence>
<dbReference type="EMBL" id="APVL01000001">
    <property type="protein sequence ID" value="EWG13105.1"/>
    <property type="molecule type" value="Genomic_DNA"/>
</dbReference>
<name>W7L0F1_CYTFI</name>
<comment type="caution">
    <text evidence="1">The sequence shown here is derived from an EMBL/GenBank/DDBJ whole genome shotgun (WGS) entry which is preliminary data.</text>
</comment>